<dbReference type="AlphaFoldDB" id="G3JGM8"/>
<dbReference type="GeneID" id="18166692"/>
<dbReference type="GO" id="GO:0016020">
    <property type="term" value="C:membrane"/>
    <property type="evidence" value="ECO:0007669"/>
    <property type="project" value="UniProtKB-SubCell"/>
</dbReference>
<feature type="transmembrane region" description="Helical" evidence="9">
    <location>
        <begin position="364"/>
        <end position="382"/>
    </location>
</feature>
<feature type="transmembrane region" description="Helical" evidence="9">
    <location>
        <begin position="513"/>
        <end position="532"/>
    </location>
</feature>
<keyword evidence="8 9" id="KW-0472">Membrane</keyword>
<dbReference type="OMA" id="SYCVWPQ"/>
<reference evidence="10 11" key="1">
    <citation type="journal article" date="2011" name="Genome Biol.">
        <title>Genome sequence of the insect pathogenic fungus Cordyceps militaris, a valued traditional Chinese medicine.</title>
        <authorList>
            <person name="Zheng P."/>
            <person name="Xia Y."/>
            <person name="Xiao G."/>
            <person name="Xiong C."/>
            <person name="Hu X."/>
            <person name="Zhang S."/>
            <person name="Zheng H."/>
            <person name="Huang Y."/>
            <person name="Zhou Y."/>
            <person name="Wang S."/>
            <person name="Zhao G.P."/>
            <person name="Liu X."/>
            <person name="St Leger R.J."/>
            <person name="Wang C."/>
        </authorList>
    </citation>
    <scope>NUCLEOTIDE SEQUENCE [LARGE SCALE GENOMIC DNA]</scope>
    <source>
        <strain evidence="10 11">CM01</strain>
    </source>
</reference>
<keyword evidence="11" id="KW-1185">Reference proteome</keyword>
<feature type="transmembrane region" description="Helical" evidence="9">
    <location>
        <begin position="578"/>
        <end position="598"/>
    </location>
</feature>
<dbReference type="KEGG" id="cmt:CCM_04670"/>
<dbReference type="InParanoid" id="G3JGM8"/>
<keyword evidence="7 9" id="KW-1133">Transmembrane helix</keyword>
<comment type="subcellular location">
    <subcellularLocation>
        <location evidence="1">Membrane</location>
        <topology evidence="1">Multi-pass membrane protein</topology>
    </subcellularLocation>
</comment>
<evidence type="ECO:0000256" key="9">
    <source>
        <dbReference type="SAM" id="Phobius"/>
    </source>
</evidence>
<gene>
    <name evidence="10" type="ORF">CCM_04670</name>
</gene>
<evidence type="ECO:0000256" key="5">
    <source>
        <dbReference type="ARBA" id="ARBA00022856"/>
    </source>
</evidence>
<keyword evidence="5" id="KW-0571">Peptide transport</keyword>
<feature type="transmembrane region" description="Helical" evidence="9">
    <location>
        <begin position="291"/>
        <end position="313"/>
    </location>
</feature>
<feature type="transmembrane region" description="Helical" evidence="9">
    <location>
        <begin position="722"/>
        <end position="742"/>
    </location>
</feature>
<evidence type="ECO:0000313" key="10">
    <source>
        <dbReference type="EMBL" id="EGX93297.1"/>
    </source>
</evidence>
<feature type="transmembrane region" description="Helical" evidence="9">
    <location>
        <begin position="604"/>
        <end position="627"/>
    </location>
</feature>
<name>G3JGM8_CORMM</name>
<evidence type="ECO:0000256" key="2">
    <source>
        <dbReference type="ARBA" id="ARBA00008807"/>
    </source>
</evidence>
<organism evidence="10 11">
    <name type="scientific">Cordyceps militaris (strain CM01)</name>
    <name type="common">Caterpillar fungus</name>
    <dbReference type="NCBI Taxonomy" id="983644"/>
    <lineage>
        <taxon>Eukaryota</taxon>
        <taxon>Fungi</taxon>
        <taxon>Dikarya</taxon>
        <taxon>Ascomycota</taxon>
        <taxon>Pezizomycotina</taxon>
        <taxon>Sordariomycetes</taxon>
        <taxon>Hypocreomycetidae</taxon>
        <taxon>Hypocreales</taxon>
        <taxon>Cordycipitaceae</taxon>
        <taxon>Cordyceps</taxon>
    </lineage>
</organism>
<sequence length="898" mass="100735">MADYAEKRSEVAVAHDEPRGGIINEKEVCACACFCAVGKPLIEREKKDRKRLTSDLVKQGLHEIHVDAAIAAADDERAEHDLNVTEDDLLEAKELAATFTLEGTRTLMNQVYKLHRRDPNFPQTILDRIEEFLESQDVFDNPEKHEQLIAEMKIEAALITNNSPYAEVRAVVSNHDDPSMPCSTIRAWVIGIFFSVAVAFINGFFEIRQPAISVTANVPQLLAYPVGKLFEKALPDVGVTLFGVRHSLNPGPFNRKEHMLITIMASISRSSPYTNYIIWIQYLPHFFNQSWALSFGYQILIALSTNFIGYSLAGICRRFLVYPSYCVWPQSLVTIALNSAFHSDSNPAVAGPFRTFWRMSRLKFFGIAFAAMFLYFWFPNFIFQGLAYFSWMVWIAPDNAKLAAITGGFAGLGLNPLPTFDWNIVTYLWDPLMLPFFSIANNFAGMALTMPVIAAMYYSNVWGGAYLPINSNKPYDRFGKRYNVTSILDERGIMDIEKYKAYSPPYLSSANTVVYMIFFAVYSAVVTYAALFHRTEIMMGFRDLINSFRPSKKKEVEEGRVLDVHNRLMKAYKEVPEWWYFCTLVFAVAVGCAAIAVYPTYTSVAVVFYGVIMCLIFVVPVGIVYAMTGVEVTLNVLAEFIGGSFVEGNALAMCFFKSYGYVTCAHALAFSNDLKLAHYVKIAPRFTFFAQMVPSLVTTFVYIGIVQFQVHLKDVCTPEAPFRFFCPGINTFFTAAVLWGTVGPKRLWGVGGTYSVTLLGFPLGVVVVLLFWLAGKKWPKSAFVRNIHPVVMMNGGLSWAPYNISQMWPAVPVAAFSWLFVRKRFLGFWSKYNFVLSAAFSAGMAISGLIQFFALAYHGTEFSWWGNNIVASGCDDGVSCPHMTLAKGEYFGPGPGQF</sequence>
<dbReference type="Proteomes" id="UP000001610">
    <property type="component" value="Unassembled WGS sequence"/>
</dbReference>
<dbReference type="PANTHER" id="PTHR22601">
    <property type="entry name" value="ISP4 LIKE PROTEIN"/>
    <property type="match status" value="1"/>
</dbReference>
<dbReference type="OrthoDB" id="9986677at2759"/>
<feature type="transmembrane region" description="Helical" evidence="9">
    <location>
        <begin position="688"/>
        <end position="710"/>
    </location>
</feature>
<evidence type="ECO:0000256" key="3">
    <source>
        <dbReference type="ARBA" id="ARBA00022448"/>
    </source>
</evidence>
<dbReference type="InterPro" id="IPR004648">
    <property type="entry name" value="Oligpept_transpt"/>
</dbReference>
<keyword evidence="3" id="KW-0813">Transport</keyword>
<dbReference type="eggNOG" id="KOG2262">
    <property type="taxonomic scope" value="Eukaryota"/>
</dbReference>
<comment type="similarity">
    <text evidence="2">Belongs to the oligopeptide OPT transporter family.</text>
</comment>
<evidence type="ECO:0000313" key="11">
    <source>
        <dbReference type="Proteomes" id="UP000001610"/>
    </source>
</evidence>
<dbReference type="InterPro" id="IPR004813">
    <property type="entry name" value="OPT"/>
</dbReference>
<dbReference type="GO" id="GO:0015031">
    <property type="term" value="P:protein transport"/>
    <property type="evidence" value="ECO:0007669"/>
    <property type="project" value="UniProtKB-KW"/>
</dbReference>
<dbReference type="EMBL" id="JH126401">
    <property type="protein sequence ID" value="EGX93297.1"/>
    <property type="molecule type" value="Genomic_DNA"/>
</dbReference>
<dbReference type="VEuPathDB" id="FungiDB:CCM_04670"/>
<accession>G3JGM8</accession>
<feature type="transmembrane region" description="Helical" evidence="9">
    <location>
        <begin position="432"/>
        <end position="458"/>
    </location>
</feature>
<evidence type="ECO:0000256" key="1">
    <source>
        <dbReference type="ARBA" id="ARBA00004141"/>
    </source>
</evidence>
<dbReference type="Pfam" id="PF03169">
    <property type="entry name" value="OPT"/>
    <property type="match status" value="1"/>
</dbReference>
<evidence type="ECO:0000256" key="8">
    <source>
        <dbReference type="ARBA" id="ARBA00023136"/>
    </source>
</evidence>
<dbReference type="NCBIfam" id="TIGR00727">
    <property type="entry name" value="ISP4_OPT"/>
    <property type="match status" value="1"/>
</dbReference>
<keyword evidence="4 9" id="KW-0812">Transmembrane</keyword>
<dbReference type="GO" id="GO:0035673">
    <property type="term" value="F:oligopeptide transmembrane transporter activity"/>
    <property type="evidence" value="ECO:0007669"/>
    <property type="project" value="InterPro"/>
</dbReference>
<dbReference type="RefSeq" id="XP_006669880.1">
    <property type="nucleotide sequence ID" value="XM_006669817.1"/>
</dbReference>
<evidence type="ECO:0000256" key="6">
    <source>
        <dbReference type="ARBA" id="ARBA00022927"/>
    </source>
</evidence>
<protein>
    <submittedName>
        <fullName evidence="10">Oligopeptide transporter OPT superfamily</fullName>
    </submittedName>
</protein>
<feature type="transmembrane region" description="Helical" evidence="9">
    <location>
        <begin position="185"/>
        <end position="205"/>
    </location>
</feature>
<feature type="transmembrane region" description="Helical" evidence="9">
    <location>
        <begin position="799"/>
        <end position="821"/>
    </location>
</feature>
<dbReference type="NCBIfam" id="TIGR00728">
    <property type="entry name" value="OPT_sfam"/>
    <property type="match status" value="1"/>
</dbReference>
<proteinExistence type="inferred from homology"/>
<keyword evidence="6" id="KW-0653">Protein transport</keyword>
<evidence type="ECO:0000256" key="7">
    <source>
        <dbReference type="ARBA" id="ARBA00022989"/>
    </source>
</evidence>
<feature type="transmembrane region" description="Helical" evidence="9">
    <location>
        <begin position="402"/>
        <end position="420"/>
    </location>
</feature>
<dbReference type="HOGENOM" id="CLU_004965_1_0_1"/>
<feature type="transmembrane region" description="Helical" evidence="9">
    <location>
        <begin position="833"/>
        <end position="857"/>
    </location>
</feature>
<feature type="transmembrane region" description="Helical" evidence="9">
    <location>
        <begin position="754"/>
        <end position="774"/>
    </location>
</feature>
<evidence type="ECO:0000256" key="4">
    <source>
        <dbReference type="ARBA" id="ARBA00022692"/>
    </source>
</evidence>